<dbReference type="Proteomes" id="UP001162480">
    <property type="component" value="Chromosome 21"/>
</dbReference>
<name>A0AA36FGM7_OCTVU</name>
<dbReference type="AlphaFoldDB" id="A0AA36FGM7"/>
<reference evidence="2" key="1">
    <citation type="submission" date="2023-08" db="EMBL/GenBank/DDBJ databases">
        <authorList>
            <person name="Alioto T."/>
            <person name="Alioto T."/>
            <person name="Gomez Garrido J."/>
        </authorList>
    </citation>
    <scope>NUCLEOTIDE SEQUENCE</scope>
</reference>
<feature type="transmembrane region" description="Helical" evidence="1">
    <location>
        <begin position="247"/>
        <end position="269"/>
    </location>
</feature>
<protein>
    <submittedName>
        <fullName evidence="2">Uncharacterized protein</fullName>
    </submittedName>
</protein>
<accession>A0AA36FGM7</accession>
<gene>
    <name evidence="2" type="ORF">OCTVUL_1B006992</name>
</gene>
<dbReference type="EMBL" id="OX597834">
    <property type="protein sequence ID" value="CAI9738381.1"/>
    <property type="molecule type" value="Genomic_DNA"/>
</dbReference>
<organism evidence="2 3">
    <name type="scientific">Octopus vulgaris</name>
    <name type="common">Common octopus</name>
    <dbReference type="NCBI Taxonomy" id="6645"/>
    <lineage>
        <taxon>Eukaryota</taxon>
        <taxon>Metazoa</taxon>
        <taxon>Spiralia</taxon>
        <taxon>Lophotrochozoa</taxon>
        <taxon>Mollusca</taxon>
        <taxon>Cephalopoda</taxon>
        <taxon>Coleoidea</taxon>
        <taxon>Octopodiformes</taxon>
        <taxon>Octopoda</taxon>
        <taxon>Incirrata</taxon>
        <taxon>Octopodidae</taxon>
        <taxon>Octopus</taxon>
    </lineage>
</organism>
<keyword evidence="1" id="KW-0812">Transmembrane</keyword>
<keyword evidence="3" id="KW-1185">Reference proteome</keyword>
<evidence type="ECO:0000313" key="3">
    <source>
        <dbReference type="Proteomes" id="UP001162480"/>
    </source>
</evidence>
<keyword evidence="1" id="KW-1133">Transmembrane helix</keyword>
<evidence type="ECO:0000313" key="2">
    <source>
        <dbReference type="EMBL" id="CAI9738381.1"/>
    </source>
</evidence>
<evidence type="ECO:0000256" key="1">
    <source>
        <dbReference type="SAM" id="Phobius"/>
    </source>
</evidence>
<proteinExistence type="predicted"/>
<keyword evidence="1" id="KW-0472">Membrane</keyword>
<sequence length="271" mass="30724">MEEYQWCDRGKIRYAVIGKGRMDEFMEMCEREDWETSQAHKEPNQQRSANIRNEQKMVLKGILALVFNQLCLTANCVIIASPDNVNNDSVPVMALLTKEHDDFSVDINGKSFESNNTNTAANFTVTPATHKTEIQLFLEPTTKEQTKNFSESSTKMERTKRWVRSVLMKIFSPSRNFTDRNYLEVAPDNTVVPSEEVFSSGTTAMSTISNSKVPLTNIMESSDQELTTPVYNWTTTPRMSLKKVVTIWTLCGISITILIIILSVCLYAFCG</sequence>